<organism evidence="1 2">
    <name type="scientific">Menidia menidia</name>
    <name type="common">Atlantic silverside</name>
    <dbReference type="NCBI Taxonomy" id="238744"/>
    <lineage>
        <taxon>Eukaryota</taxon>
        <taxon>Metazoa</taxon>
        <taxon>Chordata</taxon>
        <taxon>Craniata</taxon>
        <taxon>Vertebrata</taxon>
        <taxon>Euteleostomi</taxon>
        <taxon>Actinopterygii</taxon>
        <taxon>Neopterygii</taxon>
        <taxon>Teleostei</taxon>
        <taxon>Neoteleostei</taxon>
        <taxon>Acanthomorphata</taxon>
        <taxon>Ovalentaria</taxon>
        <taxon>Atherinomorphae</taxon>
        <taxon>Atheriniformes</taxon>
        <taxon>Atherinopsidae</taxon>
        <taxon>Menidiinae</taxon>
        <taxon>Menidia</taxon>
    </lineage>
</organism>
<dbReference type="AlphaFoldDB" id="A0A8S4B8B8"/>
<protein>
    <submittedName>
        <fullName evidence="1">(Atlantic silverside) hypothetical protein</fullName>
    </submittedName>
</protein>
<dbReference type="PANTHER" id="PTHR31367">
    <property type="entry name" value="CYTOSOLIC 5'-NUCLEOTIDASE 1 FAMILY MEMBER"/>
    <property type="match status" value="1"/>
</dbReference>
<reference evidence="1" key="1">
    <citation type="submission" date="2021-05" db="EMBL/GenBank/DDBJ databases">
        <authorList>
            <person name="Tigano A."/>
        </authorList>
    </citation>
    <scope>NUCLEOTIDE SEQUENCE</scope>
</reference>
<evidence type="ECO:0000313" key="2">
    <source>
        <dbReference type="Proteomes" id="UP000677803"/>
    </source>
</evidence>
<dbReference type="GO" id="GO:0000166">
    <property type="term" value="F:nucleotide binding"/>
    <property type="evidence" value="ECO:0007669"/>
    <property type="project" value="InterPro"/>
</dbReference>
<sequence>MSEMKPAEAAADDQDWAAAKAFFDNLKTKVPRPPKPQYAVTIAVSSRTLFNMVAERKIYEEEGVENYVAFQLEHESEPLKPGAAFPFVKALMNVNSRLRELYPESEELFDIVLMTNNHAQVGVRLINSINHYGLTIERFCMTGGKSPIGYLKAYMTNLYLSKDSEKVTEAIDEGIAAATMFLPETESNLCDTQLRVAFDGDAVLFSDESEIIVKQHGLDRFFEHEKQFENKPLAQVRHGCSSARLNSGAREREAAFHDESRAGPLKCFLEALGKLQRKFYAKNQRMDCPIRTFLVTARSAASSGARVLKTLRSWGLEIDEALFLAGAPKGPLLQKIKPHIFFDDQMFHIEGAQELGTISAHVPYGIGQKYHKGKLIEQPEKKN</sequence>
<dbReference type="GO" id="GO:0008253">
    <property type="term" value="F:5'-nucleotidase activity"/>
    <property type="evidence" value="ECO:0007669"/>
    <property type="project" value="InterPro"/>
</dbReference>
<dbReference type="Proteomes" id="UP000677803">
    <property type="component" value="Unassembled WGS sequence"/>
</dbReference>
<comment type="caution">
    <text evidence="1">The sequence shown here is derived from an EMBL/GenBank/DDBJ whole genome shotgun (WGS) entry which is preliminary data.</text>
</comment>
<dbReference type="EMBL" id="CAJRST010012224">
    <property type="protein sequence ID" value="CAG5928327.1"/>
    <property type="molecule type" value="Genomic_DNA"/>
</dbReference>
<dbReference type="PANTHER" id="PTHR31367:SF0">
    <property type="entry name" value="CYTOSOLIC 5'-NUCLEOTIDASE 1B"/>
    <property type="match status" value="1"/>
</dbReference>
<keyword evidence="2" id="KW-1185">Reference proteome</keyword>
<dbReference type="GO" id="GO:0000287">
    <property type="term" value="F:magnesium ion binding"/>
    <property type="evidence" value="ECO:0007669"/>
    <property type="project" value="InterPro"/>
</dbReference>
<dbReference type="GO" id="GO:0046085">
    <property type="term" value="P:adenosine metabolic process"/>
    <property type="evidence" value="ECO:0007669"/>
    <property type="project" value="TreeGrafter"/>
</dbReference>
<evidence type="ECO:0000313" key="1">
    <source>
        <dbReference type="EMBL" id="CAG5928327.1"/>
    </source>
</evidence>
<gene>
    <name evidence="1" type="ORF">MMEN_LOCUS11976</name>
</gene>
<dbReference type="GO" id="GO:0005829">
    <property type="term" value="C:cytosol"/>
    <property type="evidence" value="ECO:0007669"/>
    <property type="project" value="TreeGrafter"/>
</dbReference>
<dbReference type="InterPro" id="IPR010394">
    <property type="entry name" value="5-nucleotidase"/>
</dbReference>
<accession>A0A8S4B8B8</accession>
<proteinExistence type="predicted"/>
<dbReference type="Pfam" id="PF06189">
    <property type="entry name" value="5-nucleotidase"/>
    <property type="match status" value="2"/>
</dbReference>
<name>A0A8S4B8B8_9TELE</name>
<dbReference type="OrthoDB" id="9994138at2759"/>
<dbReference type="GO" id="GO:0009117">
    <property type="term" value="P:nucleotide metabolic process"/>
    <property type="evidence" value="ECO:0007669"/>
    <property type="project" value="InterPro"/>
</dbReference>